<dbReference type="GO" id="GO:0005886">
    <property type="term" value="C:plasma membrane"/>
    <property type="evidence" value="ECO:0007669"/>
    <property type="project" value="UniProtKB-SubCell"/>
</dbReference>
<evidence type="ECO:0000256" key="6">
    <source>
        <dbReference type="SAM" id="MobiDB-lite"/>
    </source>
</evidence>
<comment type="subcellular location">
    <subcellularLocation>
        <location evidence="1">Cell membrane</location>
        <topology evidence="1">Multi-pass membrane protein</topology>
    </subcellularLocation>
</comment>
<dbReference type="RefSeq" id="XP_020124522.1">
    <property type="nucleotide sequence ID" value="XM_020259873.1"/>
</dbReference>
<comment type="caution">
    <text evidence="9">The sequence shown here is derived from an EMBL/GenBank/DDBJ whole genome shotgun (WGS) entry which is preliminary data.</text>
</comment>
<dbReference type="SUPFAM" id="SSF103473">
    <property type="entry name" value="MFS general substrate transporter"/>
    <property type="match status" value="1"/>
</dbReference>
<evidence type="ECO:0000313" key="9">
    <source>
        <dbReference type="EMBL" id="OKL64401.1"/>
    </source>
</evidence>
<feature type="transmembrane region" description="Helical" evidence="7">
    <location>
        <begin position="151"/>
        <end position="171"/>
    </location>
</feature>
<dbReference type="PANTHER" id="PTHR23502">
    <property type="entry name" value="MAJOR FACILITATOR SUPERFAMILY"/>
    <property type="match status" value="1"/>
</dbReference>
<accession>A0A225AS29</accession>
<dbReference type="AlphaFoldDB" id="A0A225AS29"/>
<feature type="region of interest" description="Disordered" evidence="6">
    <location>
        <begin position="27"/>
        <end position="46"/>
    </location>
</feature>
<dbReference type="Pfam" id="PF07690">
    <property type="entry name" value="MFS_1"/>
    <property type="match status" value="1"/>
</dbReference>
<evidence type="ECO:0000256" key="5">
    <source>
        <dbReference type="ARBA" id="ARBA00023136"/>
    </source>
</evidence>
<comment type="similarity">
    <text evidence="2">Belongs to the major facilitator superfamily.</text>
</comment>
<feature type="transmembrane region" description="Helical" evidence="7">
    <location>
        <begin position="352"/>
        <end position="373"/>
    </location>
</feature>
<keyword evidence="4 7" id="KW-1133">Transmembrane helix</keyword>
<organism evidence="9 10">
    <name type="scientific">Talaromyces atroroseus</name>
    <dbReference type="NCBI Taxonomy" id="1441469"/>
    <lineage>
        <taxon>Eukaryota</taxon>
        <taxon>Fungi</taxon>
        <taxon>Dikarya</taxon>
        <taxon>Ascomycota</taxon>
        <taxon>Pezizomycotina</taxon>
        <taxon>Eurotiomycetes</taxon>
        <taxon>Eurotiomycetidae</taxon>
        <taxon>Eurotiales</taxon>
        <taxon>Trichocomaceae</taxon>
        <taxon>Talaromyces</taxon>
        <taxon>Talaromyces sect. Trachyspermi</taxon>
    </lineage>
</organism>
<name>A0A225AS29_TALAT</name>
<feature type="compositionally biased region" description="Basic residues" evidence="6">
    <location>
        <begin position="582"/>
        <end position="591"/>
    </location>
</feature>
<evidence type="ECO:0000259" key="8">
    <source>
        <dbReference type="PROSITE" id="PS50850"/>
    </source>
</evidence>
<dbReference type="STRING" id="1441469.A0A225AS29"/>
<reference evidence="9 10" key="1">
    <citation type="submission" date="2015-06" db="EMBL/GenBank/DDBJ databases">
        <title>Talaromyces atroroseus IBT 11181 draft genome.</title>
        <authorList>
            <person name="Rasmussen K.B."/>
            <person name="Rasmussen S."/>
            <person name="Petersen B."/>
            <person name="Sicheritz-Ponten T."/>
            <person name="Mortensen U.H."/>
            <person name="Thrane U."/>
        </authorList>
    </citation>
    <scope>NUCLEOTIDE SEQUENCE [LARGE SCALE GENOMIC DNA]</scope>
    <source>
        <strain evidence="9 10">IBT 11181</strain>
    </source>
</reference>
<feature type="transmembrane region" description="Helical" evidence="7">
    <location>
        <begin position="238"/>
        <end position="258"/>
    </location>
</feature>
<dbReference type="FunFam" id="1.20.1250.20:FF:000082">
    <property type="entry name" value="MFS multidrug transporter, putative"/>
    <property type="match status" value="1"/>
</dbReference>
<feature type="domain" description="Major facilitator superfamily (MFS) profile" evidence="8">
    <location>
        <begin position="79"/>
        <end position="513"/>
    </location>
</feature>
<evidence type="ECO:0000256" key="3">
    <source>
        <dbReference type="ARBA" id="ARBA00022692"/>
    </source>
</evidence>
<protein>
    <recommendedName>
        <fullName evidence="8">Major facilitator superfamily (MFS) profile domain-containing protein</fullName>
    </recommendedName>
</protein>
<dbReference type="CDD" id="cd17323">
    <property type="entry name" value="MFS_Tpo1_MDR_like"/>
    <property type="match status" value="1"/>
</dbReference>
<feature type="compositionally biased region" description="Basic and acidic residues" evidence="6">
    <location>
        <begin position="548"/>
        <end position="558"/>
    </location>
</feature>
<dbReference type="OrthoDB" id="5141738at2759"/>
<feature type="transmembrane region" description="Helical" evidence="7">
    <location>
        <begin position="120"/>
        <end position="139"/>
    </location>
</feature>
<evidence type="ECO:0000256" key="2">
    <source>
        <dbReference type="ARBA" id="ARBA00008335"/>
    </source>
</evidence>
<dbReference type="Gene3D" id="1.20.1250.20">
    <property type="entry name" value="MFS general substrate transporter like domains"/>
    <property type="match status" value="1"/>
</dbReference>
<dbReference type="PROSITE" id="PS50850">
    <property type="entry name" value="MFS"/>
    <property type="match status" value="1"/>
</dbReference>
<feature type="transmembrane region" description="Helical" evidence="7">
    <location>
        <begin position="212"/>
        <end position="232"/>
    </location>
</feature>
<dbReference type="PANTHER" id="PTHR23502:SF74">
    <property type="entry name" value="MAJOR FACILITATOR SUPERFAMILY (MFS) PROFILE DOMAIN-CONTAINING PROTEIN"/>
    <property type="match status" value="1"/>
</dbReference>
<sequence>MSTNNQTSTELHGSGFIAELEIVSSQNGSETTLQGTDTSEHEAVRNNQSSYRFRRLASKTIVSFGPDDPENPHNWSKGKKLFVVCSGVMQVLNSTITSSLPSGATDYIAKDFHITNQERLVLPISLFLIGYVLGPLLYGPLSEQYGRRYPLLIGYFLFNIFVMACALAPSFNALLVFRLLNGMAASAPIAIITGTFSDVFDDPTQRGRTMAWYMASTSVGPIISPFMSGFISTISWRWAFWLGLIIVGASCPLVLFYPETYGPVLLQRRAKMLRKETGNTSIVAPLDLTPHDLRATLTVTLARPFRMIVKEYMVSLTCLYLSLAYAIFYLYFQAYPLIFQGIYGMSTGIAGLTYLPIGIGCFLACAIFIWYDGFLARAKARGASWANNEDYRRLPLACVGGPLYVVALFWLGWTASPNIHWAVPMSSGIAFGLAYELIFMAMLNYLSDAYQIYAASAQSAASCCRSIFGAVLPLAAQPMFSAVGIDWGCSIIAFASLGVSIIPFAFIYFGDRIRNGSKLQRHLQLLKEEEERAWAQVAASGNGNTTVETERAEKRAEVMIKTSADTDVEKQAGSVLTSSKSAHSHSAHASS</sequence>
<dbReference type="EMBL" id="LFMY01000001">
    <property type="protein sequence ID" value="OKL64401.1"/>
    <property type="molecule type" value="Genomic_DNA"/>
</dbReference>
<feature type="transmembrane region" description="Helical" evidence="7">
    <location>
        <begin position="419"/>
        <end position="446"/>
    </location>
</feature>
<dbReference type="InterPro" id="IPR020846">
    <property type="entry name" value="MFS_dom"/>
</dbReference>
<keyword evidence="3 7" id="KW-0812">Transmembrane</keyword>
<keyword evidence="10" id="KW-1185">Reference proteome</keyword>
<keyword evidence="5 7" id="KW-0472">Membrane</keyword>
<gene>
    <name evidence="9" type="ORF">UA08_01120</name>
</gene>
<feature type="transmembrane region" description="Helical" evidence="7">
    <location>
        <begin position="394"/>
        <end position="413"/>
    </location>
</feature>
<feature type="transmembrane region" description="Helical" evidence="7">
    <location>
        <begin position="491"/>
        <end position="510"/>
    </location>
</feature>
<evidence type="ECO:0000313" key="10">
    <source>
        <dbReference type="Proteomes" id="UP000214365"/>
    </source>
</evidence>
<evidence type="ECO:0000256" key="1">
    <source>
        <dbReference type="ARBA" id="ARBA00004651"/>
    </source>
</evidence>
<feature type="compositionally biased region" description="Polar residues" evidence="6">
    <location>
        <begin position="27"/>
        <end position="37"/>
    </location>
</feature>
<dbReference type="InterPro" id="IPR011701">
    <property type="entry name" value="MFS"/>
</dbReference>
<proteinExistence type="inferred from homology"/>
<evidence type="ECO:0000256" key="4">
    <source>
        <dbReference type="ARBA" id="ARBA00022989"/>
    </source>
</evidence>
<dbReference type="InterPro" id="IPR036259">
    <property type="entry name" value="MFS_trans_sf"/>
</dbReference>
<evidence type="ECO:0000256" key="7">
    <source>
        <dbReference type="SAM" id="Phobius"/>
    </source>
</evidence>
<feature type="transmembrane region" description="Helical" evidence="7">
    <location>
        <begin position="312"/>
        <end position="332"/>
    </location>
</feature>
<dbReference type="Proteomes" id="UP000214365">
    <property type="component" value="Unassembled WGS sequence"/>
</dbReference>
<dbReference type="GeneID" id="31000875"/>
<dbReference type="GO" id="GO:0022857">
    <property type="term" value="F:transmembrane transporter activity"/>
    <property type="evidence" value="ECO:0007669"/>
    <property type="project" value="InterPro"/>
</dbReference>
<feature type="region of interest" description="Disordered" evidence="6">
    <location>
        <begin position="539"/>
        <end position="591"/>
    </location>
</feature>